<protein>
    <submittedName>
        <fullName evidence="2">Uncharacterized protein</fullName>
    </submittedName>
</protein>
<organism evidence="2 3">
    <name type="scientific">Daphnia pulex</name>
    <name type="common">Water flea</name>
    <dbReference type="NCBI Taxonomy" id="6669"/>
    <lineage>
        <taxon>Eukaryota</taxon>
        <taxon>Metazoa</taxon>
        <taxon>Ecdysozoa</taxon>
        <taxon>Arthropoda</taxon>
        <taxon>Crustacea</taxon>
        <taxon>Branchiopoda</taxon>
        <taxon>Diplostraca</taxon>
        <taxon>Cladocera</taxon>
        <taxon>Anomopoda</taxon>
        <taxon>Daphniidae</taxon>
        <taxon>Daphnia</taxon>
    </lineage>
</organism>
<evidence type="ECO:0000313" key="2">
    <source>
        <dbReference type="EMBL" id="EFX67126.1"/>
    </source>
</evidence>
<keyword evidence="3" id="KW-1185">Reference proteome</keyword>
<feature type="region of interest" description="Disordered" evidence="1">
    <location>
        <begin position="1"/>
        <end position="106"/>
    </location>
</feature>
<dbReference type="InParanoid" id="E9HMD3"/>
<reference evidence="2 3" key="1">
    <citation type="journal article" date="2011" name="Science">
        <title>The ecoresponsive genome of Daphnia pulex.</title>
        <authorList>
            <person name="Colbourne J.K."/>
            <person name="Pfrender M.E."/>
            <person name="Gilbert D."/>
            <person name="Thomas W.K."/>
            <person name="Tucker A."/>
            <person name="Oakley T.H."/>
            <person name="Tokishita S."/>
            <person name="Aerts A."/>
            <person name="Arnold G.J."/>
            <person name="Basu M.K."/>
            <person name="Bauer D.J."/>
            <person name="Caceres C.E."/>
            <person name="Carmel L."/>
            <person name="Casola C."/>
            <person name="Choi J.H."/>
            <person name="Detter J.C."/>
            <person name="Dong Q."/>
            <person name="Dusheyko S."/>
            <person name="Eads B.D."/>
            <person name="Frohlich T."/>
            <person name="Geiler-Samerotte K.A."/>
            <person name="Gerlach D."/>
            <person name="Hatcher P."/>
            <person name="Jogdeo S."/>
            <person name="Krijgsveld J."/>
            <person name="Kriventseva E.V."/>
            <person name="Kultz D."/>
            <person name="Laforsch C."/>
            <person name="Lindquist E."/>
            <person name="Lopez J."/>
            <person name="Manak J.R."/>
            <person name="Muller J."/>
            <person name="Pangilinan J."/>
            <person name="Patwardhan R.P."/>
            <person name="Pitluck S."/>
            <person name="Pritham E.J."/>
            <person name="Rechtsteiner A."/>
            <person name="Rho M."/>
            <person name="Rogozin I.B."/>
            <person name="Sakarya O."/>
            <person name="Salamov A."/>
            <person name="Schaack S."/>
            <person name="Shapiro H."/>
            <person name="Shiga Y."/>
            <person name="Skalitzky C."/>
            <person name="Smith Z."/>
            <person name="Souvorov A."/>
            <person name="Sung W."/>
            <person name="Tang Z."/>
            <person name="Tsuchiya D."/>
            <person name="Tu H."/>
            <person name="Vos H."/>
            <person name="Wang M."/>
            <person name="Wolf Y.I."/>
            <person name="Yamagata H."/>
            <person name="Yamada T."/>
            <person name="Ye Y."/>
            <person name="Shaw J.R."/>
            <person name="Andrews J."/>
            <person name="Crease T.J."/>
            <person name="Tang H."/>
            <person name="Lucas S.M."/>
            <person name="Robertson H.M."/>
            <person name="Bork P."/>
            <person name="Koonin E.V."/>
            <person name="Zdobnov E.M."/>
            <person name="Grigoriev I.V."/>
            <person name="Lynch M."/>
            <person name="Boore J.L."/>
        </authorList>
    </citation>
    <scope>NUCLEOTIDE SEQUENCE [LARGE SCALE GENOMIC DNA]</scope>
</reference>
<feature type="compositionally biased region" description="Basic and acidic residues" evidence="1">
    <location>
        <begin position="24"/>
        <end position="35"/>
    </location>
</feature>
<gene>
    <name evidence="2" type="ORF">DAPPUDRAFT_262109</name>
</gene>
<accession>E9HMD3</accession>
<sequence>MGDGNDAEKKDPASQTPAGEQLGGEEKRKKKEEKVPTLAPVKSSEVVRSTTLSSWPLTPPPPPLAGKWTSSSSRASGVEPNWRAAARHHYSRAVPRSSGRNGHDQT</sequence>
<dbReference type="AlphaFoldDB" id="E9HMD3"/>
<dbReference type="HOGENOM" id="CLU_2225828_0_0_1"/>
<evidence type="ECO:0000256" key="1">
    <source>
        <dbReference type="SAM" id="MobiDB-lite"/>
    </source>
</evidence>
<name>E9HMD3_DAPPU</name>
<dbReference type="Proteomes" id="UP000000305">
    <property type="component" value="Unassembled WGS sequence"/>
</dbReference>
<dbReference type="EMBL" id="GL732685">
    <property type="protein sequence ID" value="EFX67126.1"/>
    <property type="molecule type" value="Genomic_DNA"/>
</dbReference>
<evidence type="ECO:0000313" key="3">
    <source>
        <dbReference type="Proteomes" id="UP000000305"/>
    </source>
</evidence>
<dbReference type="KEGG" id="dpx:DAPPUDRAFT_262109"/>
<proteinExistence type="predicted"/>
<feature type="compositionally biased region" description="Basic and acidic residues" evidence="1">
    <location>
        <begin position="1"/>
        <end position="12"/>
    </location>
</feature>